<feature type="signal peptide" evidence="1">
    <location>
        <begin position="1"/>
        <end position="27"/>
    </location>
</feature>
<gene>
    <name evidence="2" type="ORF">Sliba_63780</name>
    <name evidence="3" type="ORF">STRLI_006075</name>
</gene>
<protein>
    <submittedName>
        <fullName evidence="2">Uncharacterized protein</fullName>
    </submittedName>
</protein>
<reference evidence="2 4" key="1">
    <citation type="submission" date="2019-12" db="EMBL/GenBank/DDBJ databases">
        <title>Whole genome shotgun sequence of Streptomyces libani subsp. libani NBRC 13452.</title>
        <authorList>
            <person name="Ichikawa N."/>
            <person name="Kimura A."/>
            <person name="Kitahashi Y."/>
            <person name="Komaki H."/>
            <person name="Tamura T."/>
        </authorList>
    </citation>
    <scope>NUCLEOTIDE SEQUENCE [LARGE SCALE GENOMIC DNA]</scope>
    <source>
        <strain evidence="2 4">NBRC 13452</strain>
    </source>
</reference>
<proteinExistence type="predicted"/>
<organism evidence="2 4">
    <name type="scientific">Streptomyces nigrescens</name>
    <dbReference type="NCBI Taxonomy" id="1920"/>
    <lineage>
        <taxon>Bacteria</taxon>
        <taxon>Bacillati</taxon>
        <taxon>Actinomycetota</taxon>
        <taxon>Actinomycetes</taxon>
        <taxon>Kitasatosporales</taxon>
        <taxon>Streptomycetaceae</taxon>
        <taxon>Streptomyces</taxon>
    </lineage>
</organism>
<dbReference type="Proteomes" id="UP001210609">
    <property type="component" value="Chromosome"/>
</dbReference>
<dbReference type="RefSeq" id="WP_159490133.1">
    <property type="nucleotide sequence ID" value="NZ_BLIP01000002.1"/>
</dbReference>
<dbReference type="Proteomes" id="UP000429552">
    <property type="component" value="Unassembled WGS sequence"/>
</dbReference>
<reference evidence="3 5" key="2">
    <citation type="submission" date="2022-12" db="EMBL/GenBank/DDBJ databases">
        <authorList>
            <person name="Ruckert C."/>
            <person name="Busche T."/>
            <person name="Kalinowski J."/>
            <person name="Wittmann C."/>
        </authorList>
    </citation>
    <scope>NUCLEOTIDE SEQUENCE [LARGE SCALE GENOMIC DNA]</scope>
    <source>
        <strain evidence="3 5">DSM 40555</strain>
    </source>
</reference>
<accession>A0A640TUY9</accession>
<keyword evidence="1" id="KW-0732">Signal</keyword>
<dbReference type="AlphaFoldDB" id="A0A640TUY9"/>
<evidence type="ECO:0000256" key="1">
    <source>
        <dbReference type="SAM" id="SignalP"/>
    </source>
</evidence>
<evidence type="ECO:0000313" key="5">
    <source>
        <dbReference type="Proteomes" id="UP001210609"/>
    </source>
</evidence>
<evidence type="ECO:0000313" key="4">
    <source>
        <dbReference type="Proteomes" id="UP000429552"/>
    </source>
</evidence>
<evidence type="ECO:0000313" key="3">
    <source>
        <dbReference type="EMBL" id="WAT99877.1"/>
    </source>
</evidence>
<feature type="chain" id="PRO_5024814642" evidence="1">
    <location>
        <begin position="28"/>
        <end position="142"/>
    </location>
</feature>
<evidence type="ECO:0000313" key="2">
    <source>
        <dbReference type="EMBL" id="GFE25925.1"/>
    </source>
</evidence>
<dbReference type="EMBL" id="CP114202">
    <property type="protein sequence ID" value="WAT99877.1"/>
    <property type="molecule type" value="Genomic_DNA"/>
</dbReference>
<keyword evidence="5" id="KW-1185">Reference proteome</keyword>
<name>A0A640TUY9_STRNI</name>
<dbReference type="EMBL" id="BLIP01000002">
    <property type="protein sequence ID" value="GFE25925.1"/>
    <property type="molecule type" value="Genomic_DNA"/>
</dbReference>
<sequence>MNSKLRTAAATAAAAVALGVAAPMASAAEASRTPAVSSVQVGAVSKAADVNTITVALNKTTTGAHTTSLKKVDPEAKKIAKSIVSYIKKKMGKAYAMAKAAAKKGIAAFKKWLETLSPTNPVRIVLSIPGNHLIQLVISFLR</sequence>